<protein>
    <submittedName>
        <fullName evidence="1">Uncharacterized protein</fullName>
    </submittedName>
</protein>
<proteinExistence type="predicted"/>
<dbReference type="STRING" id="105785.A0A2J7QEV6"/>
<dbReference type="AlphaFoldDB" id="A0A2J7QEV6"/>
<dbReference type="InParanoid" id="A0A2J7QEV6"/>
<evidence type="ECO:0000313" key="1">
    <source>
        <dbReference type="EMBL" id="PNF27083.1"/>
    </source>
</evidence>
<keyword evidence="2" id="KW-1185">Reference proteome</keyword>
<evidence type="ECO:0000313" key="2">
    <source>
        <dbReference type="Proteomes" id="UP000235965"/>
    </source>
</evidence>
<dbReference type="EMBL" id="NEVH01015306">
    <property type="protein sequence ID" value="PNF27083.1"/>
    <property type="molecule type" value="Genomic_DNA"/>
</dbReference>
<accession>A0A2J7QEV6</accession>
<reference evidence="1 2" key="1">
    <citation type="submission" date="2017-12" db="EMBL/GenBank/DDBJ databases">
        <title>Hemimetabolous genomes reveal molecular basis of termite eusociality.</title>
        <authorList>
            <person name="Harrison M.C."/>
            <person name="Jongepier E."/>
            <person name="Robertson H.M."/>
            <person name="Arning N."/>
            <person name="Bitard-Feildel T."/>
            <person name="Chao H."/>
            <person name="Childers C.P."/>
            <person name="Dinh H."/>
            <person name="Doddapaneni H."/>
            <person name="Dugan S."/>
            <person name="Gowin J."/>
            <person name="Greiner C."/>
            <person name="Han Y."/>
            <person name="Hu H."/>
            <person name="Hughes D.S.T."/>
            <person name="Huylmans A.-K."/>
            <person name="Kemena C."/>
            <person name="Kremer L.P.M."/>
            <person name="Lee S.L."/>
            <person name="Lopez-Ezquerra A."/>
            <person name="Mallet L."/>
            <person name="Monroy-Kuhn J.M."/>
            <person name="Moser A."/>
            <person name="Murali S.C."/>
            <person name="Muzny D.M."/>
            <person name="Otani S."/>
            <person name="Piulachs M.-D."/>
            <person name="Poelchau M."/>
            <person name="Qu J."/>
            <person name="Schaub F."/>
            <person name="Wada-Katsumata A."/>
            <person name="Worley K.C."/>
            <person name="Xie Q."/>
            <person name="Ylla G."/>
            <person name="Poulsen M."/>
            <person name="Gibbs R.A."/>
            <person name="Schal C."/>
            <person name="Richards S."/>
            <person name="Belles X."/>
            <person name="Korb J."/>
            <person name="Bornberg-Bauer E."/>
        </authorList>
    </citation>
    <scope>NUCLEOTIDE SEQUENCE [LARGE SCALE GENOMIC DNA]</scope>
    <source>
        <tissue evidence="1">Whole body</tissue>
    </source>
</reference>
<dbReference type="Proteomes" id="UP000235965">
    <property type="component" value="Unassembled WGS sequence"/>
</dbReference>
<comment type="caution">
    <text evidence="1">The sequence shown here is derived from an EMBL/GenBank/DDBJ whole genome shotgun (WGS) entry which is preliminary data.</text>
</comment>
<gene>
    <name evidence="1" type="ORF">B7P43_G10179</name>
</gene>
<name>A0A2J7QEV6_9NEOP</name>
<sequence>MKDVKFLSDQTAMQFLPVHLPLLEWFTIYKESLYSRDDEKLEHRERYSGPTLDFKEEEEGYRPDVKLYYTDDDGHVLNARRLSDTCLINFMETDLAEIKQRNE</sequence>
<organism evidence="1 2">
    <name type="scientific">Cryptotermes secundus</name>
    <dbReference type="NCBI Taxonomy" id="105785"/>
    <lineage>
        <taxon>Eukaryota</taxon>
        <taxon>Metazoa</taxon>
        <taxon>Ecdysozoa</taxon>
        <taxon>Arthropoda</taxon>
        <taxon>Hexapoda</taxon>
        <taxon>Insecta</taxon>
        <taxon>Pterygota</taxon>
        <taxon>Neoptera</taxon>
        <taxon>Polyneoptera</taxon>
        <taxon>Dictyoptera</taxon>
        <taxon>Blattodea</taxon>
        <taxon>Blattoidea</taxon>
        <taxon>Termitoidae</taxon>
        <taxon>Kalotermitidae</taxon>
        <taxon>Cryptotermitinae</taxon>
        <taxon>Cryptotermes</taxon>
    </lineage>
</organism>